<keyword evidence="2" id="KW-0732">Signal</keyword>
<dbReference type="EMBL" id="CP007154">
    <property type="protein sequence ID" value="AHH45318.1"/>
    <property type="molecule type" value="Genomic_DNA"/>
</dbReference>
<accession>W5V0K2</accession>
<evidence type="ECO:0000256" key="2">
    <source>
        <dbReference type="SAM" id="SignalP"/>
    </source>
</evidence>
<dbReference type="AlphaFoldDB" id="W5V0K2"/>
<evidence type="ECO:0000256" key="1">
    <source>
        <dbReference type="SAM" id="MobiDB-lite"/>
    </source>
</evidence>
<proteinExistence type="predicted"/>
<dbReference type="Proteomes" id="UP000019229">
    <property type="component" value="Chromosome"/>
</dbReference>
<name>W5V0K2_9BACT</name>
<keyword evidence="3" id="KW-0449">Lipoprotein</keyword>
<dbReference type="KEGG" id="mbc:MYB_01545"/>
<feature type="signal peptide" evidence="2">
    <location>
        <begin position="1"/>
        <end position="26"/>
    </location>
</feature>
<dbReference type="eggNOG" id="ENOG5032FSN">
    <property type="taxonomic scope" value="Bacteria"/>
</dbReference>
<reference evidence="3 4" key="1">
    <citation type="journal article" date="2014" name="Genome Announc.">
        <title>Complete Genome Sequence of Mycoplasma bovoculi Strain M165/69T (ATCC 29104).</title>
        <authorList>
            <person name="Calcutt M.J."/>
            <person name="Foecking M.F."/>
        </authorList>
    </citation>
    <scope>NUCLEOTIDE SEQUENCE [LARGE SCALE GENOMIC DNA]</scope>
    <source>
        <strain evidence="3">M165/69</strain>
    </source>
</reference>
<feature type="region of interest" description="Disordered" evidence="1">
    <location>
        <begin position="46"/>
        <end position="72"/>
    </location>
</feature>
<dbReference type="RefSeq" id="WP_022934754.1">
    <property type="nucleotide sequence ID" value="NZ_CP007154.1"/>
</dbReference>
<dbReference type="NCBIfam" id="NF045845">
    <property type="entry name" value="Mhp366_Mhp367_fam"/>
    <property type="match status" value="1"/>
</dbReference>
<sequence>MKSKGKSLLITLLPLAILFSCGPTIYYPDDPSKNIVIKEPSTNKVDFQKPKENTEEKQISKNETTKVDNNEQKQKITSKISTPVDTKIEEKKEKSQTNKTNLVNKNQAKEEVLPNNLTKQIQSPTNNNSNQIEYDNTPININAINIKDRNFESKFDSLSDIKNYKAPKLSWSNNYFQYNINYSNGAIKEENDKAFLGQKNENLFIYFLDKLNLNSVSGREVDKDNFTYYNRSKVLNTYLLKYFGFRSIDPGDRKYEPIFQRNIRFSAGTAVLLNAKNGKAAFLTNNHVVNTKNQKFWNLMNDSRASKMGGRLATLNQFMRYYKDGQFHSLSNSPLIEIWSQKFALEHSQNIVWRNGSNPNLKTPPPKSQINNWAKKYYDKYFSQAQGFDSKGKDLAIFYFNYKDFIQDVKDLAKYWQEHKNEMFLDGSGINSLWHTKFQQVIDELPDYESFWTKMESLGDLKISDHTWQDQDVDYSTKIGTFYPGNASAKNMFKGVYFASDPSNPLEVAPYWFSTNGPGASGSGVYNADGSLAFLNRIILGNDSLKHLTYDNFNLSAFLSSGVALKTKNIDLTNEIKKFYVK</sequence>
<gene>
    <name evidence="3" type="ORF">MYB_01545</name>
</gene>
<dbReference type="OrthoDB" id="401396at2"/>
<feature type="chain" id="PRO_5004872879" evidence="2">
    <location>
        <begin position="27"/>
        <end position="582"/>
    </location>
</feature>
<organism evidence="3 4">
    <name type="scientific">Mesomycoplasma bovoculi M165/69</name>
    <dbReference type="NCBI Taxonomy" id="743966"/>
    <lineage>
        <taxon>Bacteria</taxon>
        <taxon>Bacillati</taxon>
        <taxon>Mycoplasmatota</taxon>
        <taxon>Mycoplasmoidales</taxon>
        <taxon>Metamycoplasmataceae</taxon>
        <taxon>Mesomycoplasma</taxon>
    </lineage>
</organism>
<keyword evidence="4" id="KW-1185">Reference proteome</keyword>
<evidence type="ECO:0000313" key="4">
    <source>
        <dbReference type="Proteomes" id="UP000019229"/>
    </source>
</evidence>
<evidence type="ECO:0000313" key="3">
    <source>
        <dbReference type="EMBL" id="AHH45318.1"/>
    </source>
</evidence>
<dbReference type="HOGENOM" id="CLU_027063_0_0_14"/>
<dbReference type="PROSITE" id="PS51257">
    <property type="entry name" value="PROKAR_LIPOPROTEIN"/>
    <property type="match status" value="1"/>
</dbReference>
<dbReference type="PATRIC" id="fig|743966.3.peg.311"/>
<protein>
    <submittedName>
        <fullName evidence="3">Putative lipoprotein</fullName>
    </submittedName>
</protein>